<protein>
    <recommendedName>
        <fullName evidence="6">DUF5060 domain-containing protein</fullName>
    </recommendedName>
</protein>
<dbReference type="Gene3D" id="3.20.20.80">
    <property type="entry name" value="Glycosidases"/>
    <property type="match status" value="1"/>
</dbReference>
<reference evidence="4 5" key="1">
    <citation type="submission" date="2019-03" db="EMBL/GenBank/DDBJ databases">
        <title>Deep-cultivation of Planctomycetes and their phenomic and genomic characterization uncovers novel biology.</title>
        <authorList>
            <person name="Wiegand S."/>
            <person name="Jogler M."/>
            <person name="Boedeker C."/>
            <person name="Pinto D."/>
            <person name="Vollmers J."/>
            <person name="Rivas-Marin E."/>
            <person name="Kohn T."/>
            <person name="Peeters S.H."/>
            <person name="Heuer A."/>
            <person name="Rast P."/>
            <person name="Oberbeckmann S."/>
            <person name="Bunk B."/>
            <person name="Jeske O."/>
            <person name="Meyerdierks A."/>
            <person name="Storesund J.E."/>
            <person name="Kallscheuer N."/>
            <person name="Luecker S."/>
            <person name="Lage O.M."/>
            <person name="Pohl T."/>
            <person name="Merkel B.J."/>
            <person name="Hornburger P."/>
            <person name="Mueller R.-W."/>
            <person name="Bruemmer F."/>
            <person name="Labrenz M."/>
            <person name="Spormann A.M."/>
            <person name="Op den Camp H."/>
            <person name="Overmann J."/>
            <person name="Amann R."/>
            <person name="Jetten M.S.M."/>
            <person name="Mascher T."/>
            <person name="Medema M.H."/>
            <person name="Devos D.P."/>
            <person name="Kaster A.-K."/>
            <person name="Ovreas L."/>
            <person name="Rohde M."/>
            <person name="Galperin M.Y."/>
            <person name="Jogler C."/>
        </authorList>
    </citation>
    <scope>NUCLEOTIDE SEQUENCE [LARGE SCALE GENOMIC DNA]</scope>
    <source>
        <strain evidence="4 5">V144</strain>
    </source>
</reference>
<dbReference type="KEGG" id="gaw:V144x_15090"/>
<dbReference type="Proteomes" id="UP000318704">
    <property type="component" value="Chromosome"/>
</dbReference>
<dbReference type="Pfam" id="PF12904">
    <property type="entry name" value="Collagen_bind_2"/>
    <property type="match status" value="1"/>
</dbReference>
<evidence type="ECO:0000256" key="1">
    <source>
        <dbReference type="SAM" id="MobiDB-lite"/>
    </source>
</evidence>
<dbReference type="InterPro" id="IPR032260">
    <property type="entry name" value="DUF5060"/>
</dbReference>
<feature type="domain" description="Putative collagen-binding" evidence="2">
    <location>
        <begin position="800"/>
        <end position="884"/>
    </location>
</feature>
<dbReference type="AlphaFoldDB" id="A0A517VSS2"/>
<name>A0A517VSS2_9PLAN</name>
<gene>
    <name evidence="4" type="ORF">V144x_15090</name>
</gene>
<dbReference type="Pfam" id="PF16586">
    <property type="entry name" value="DUF5060"/>
    <property type="match status" value="1"/>
</dbReference>
<evidence type="ECO:0008006" key="6">
    <source>
        <dbReference type="Google" id="ProtNLM"/>
    </source>
</evidence>
<accession>A0A517VSS2</accession>
<feature type="compositionally biased region" description="Polar residues" evidence="1">
    <location>
        <begin position="263"/>
        <end position="276"/>
    </location>
</feature>
<evidence type="ECO:0000313" key="4">
    <source>
        <dbReference type="EMBL" id="QDT96056.1"/>
    </source>
</evidence>
<dbReference type="Gene3D" id="2.60.120.1620">
    <property type="match status" value="1"/>
</dbReference>
<evidence type="ECO:0000259" key="3">
    <source>
        <dbReference type="Pfam" id="PF16586"/>
    </source>
</evidence>
<dbReference type="InterPro" id="IPR024749">
    <property type="entry name" value="Collagen-bd_put"/>
</dbReference>
<dbReference type="EMBL" id="CP037920">
    <property type="protein sequence ID" value="QDT96056.1"/>
    <property type="molecule type" value="Genomic_DNA"/>
</dbReference>
<feature type="region of interest" description="Disordered" evidence="1">
    <location>
        <begin position="224"/>
        <end position="290"/>
    </location>
</feature>
<proteinExistence type="predicted"/>
<dbReference type="Gene3D" id="2.60.40.10">
    <property type="entry name" value="Immunoglobulins"/>
    <property type="match status" value="1"/>
</dbReference>
<sequence>MQHFISQFLVAVITVCLFAPSSVSSREPLARDSLVFSEKEGIVSVEAEHYFKQTQHDVRAFYLTHSRQTPDLTPDGDSPHVAGASGGAYLEILPDTRRTHSDKLIKQKNFSPEPGKMAVLHYKVHFKTPGRYYVWARAYSTGTEDNGLHVGIDGTWPASGQRLQWCQGKQSWWWESRQRTKKEHCGEPYKVFLDIQKAGTHLIQFSMREDGFEFDKWLMTTDRNLKRPQGKGPSSVVHQGKLPKPFPYVKAKRSQRVTINKEPGTSPTKSTSSQPLQMPRQPNGDGNATISGELRQWHKVTLSLAGPYAHEKDNAPNPFTDYRMTVLLTHSSGTSYTIPGYFAADGNAGESSAEAGTVWRAHFAPDQTGLWKYQISFSSGKNAALDAKVATKNLTPYDGVSGQFEVAASDKEGKDFRAHGRLQYVGKHYLQHAGSKQYFLKVGADAPETLLAYKDFDNTIAGKPKGVPLKTWGPHVRDWKDGDPTWKNDKGKGLIGAINYLSGKGCNAFSFLTYNAGGDGDNVWPFIHRDDKLHYDCSKLDQWGMVFDHGTNLGMYLHFKMQETENDDHQTKGNKRVPESLDGGNLGVQRKLYCRELIARFGHNLALNWNLGEENTQTTAQQQAMIDYIADLDAYNHNIVVHTFPGQQDQVYRSLIGKKSKLTGVSLQNSELETTHAQTVKWVRESAKAGKPWVVAFDESGSAAHAQCPDLGYNGFDGRDREGKMIYTQHKVRKQTLWAVLMAGGAGNEYYFGYKFDQNDLKCEDWRSRDQSWDYCRIAINFFHEHHIPFWTMTNADELVGNPNHSVSRFCFASQGNLYLVYLPQGGTTKLDLSDAKGDFNVKWFNPRAGGDLTTGSVKSITGGGKVNLGSPSVDPKEDWLIVVRKNSK</sequence>
<evidence type="ECO:0000259" key="2">
    <source>
        <dbReference type="Pfam" id="PF12904"/>
    </source>
</evidence>
<organism evidence="4 5">
    <name type="scientific">Gimesia aquarii</name>
    <dbReference type="NCBI Taxonomy" id="2527964"/>
    <lineage>
        <taxon>Bacteria</taxon>
        <taxon>Pseudomonadati</taxon>
        <taxon>Planctomycetota</taxon>
        <taxon>Planctomycetia</taxon>
        <taxon>Planctomycetales</taxon>
        <taxon>Planctomycetaceae</taxon>
        <taxon>Gimesia</taxon>
    </lineage>
</organism>
<evidence type="ECO:0000313" key="5">
    <source>
        <dbReference type="Proteomes" id="UP000318704"/>
    </source>
</evidence>
<feature type="domain" description="DUF5060" evidence="3">
    <location>
        <begin position="294"/>
        <end position="377"/>
    </location>
</feature>
<dbReference type="InterPro" id="IPR013783">
    <property type="entry name" value="Ig-like_fold"/>
</dbReference>
<dbReference type="RefSeq" id="WP_144983545.1">
    <property type="nucleotide sequence ID" value="NZ_CP037920.1"/>
</dbReference>